<name>A0A915AAF0_PARUN</name>
<dbReference type="Proteomes" id="UP000887569">
    <property type="component" value="Unplaced"/>
</dbReference>
<keyword evidence="1" id="KW-1185">Reference proteome</keyword>
<dbReference type="SUPFAM" id="SSF52799">
    <property type="entry name" value="(Phosphotyrosine protein) phosphatases II"/>
    <property type="match status" value="1"/>
</dbReference>
<reference evidence="2" key="1">
    <citation type="submission" date="2022-11" db="UniProtKB">
        <authorList>
            <consortium name="WormBaseParasite"/>
        </authorList>
    </citation>
    <scope>IDENTIFICATION</scope>
</reference>
<dbReference type="Gene3D" id="3.90.190.10">
    <property type="entry name" value="Protein tyrosine phosphatase superfamily"/>
    <property type="match status" value="1"/>
</dbReference>
<protein>
    <submittedName>
        <fullName evidence="2">Uncharacterized protein</fullName>
    </submittedName>
</protein>
<evidence type="ECO:0000313" key="1">
    <source>
        <dbReference type="Proteomes" id="UP000887569"/>
    </source>
</evidence>
<proteinExistence type="predicted"/>
<dbReference type="WBParaSite" id="PgR004_g015_t01">
    <property type="protein sequence ID" value="PgR004_g015_t01"/>
    <property type="gene ID" value="PgR004_g015"/>
</dbReference>
<sequence>NLTGIETLRKKNTMACNCGNSQFHYPVERSIDVEKDATPQQILMKFAAINRLVAEARSKGANVIIFNADGQDSCQAMALQYIMQYHRIPLKNALNYLSNIDDVVPIKLNENFKEALRLWDKQLEEQRKIERASVWKENHDRPGSIDSVGSFHSQRKIAWI</sequence>
<evidence type="ECO:0000313" key="2">
    <source>
        <dbReference type="WBParaSite" id="PgR004_g015_t01"/>
    </source>
</evidence>
<organism evidence="1 2">
    <name type="scientific">Parascaris univalens</name>
    <name type="common">Nematode worm</name>
    <dbReference type="NCBI Taxonomy" id="6257"/>
    <lineage>
        <taxon>Eukaryota</taxon>
        <taxon>Metazoa</taxon>
        <taxon>Ecdysozoa</taxon>
        <taxon>Nematoda</taxon>
        <taxon>Chromadorea</taxon>
        <taxon>Rhabditida</taxon>
        <taxon>Spirurina</taxon>
        <taxon>Ascaridomorpha</taxon>
        <taxon>Ascaridoidea</taxon>
        <taxon>Ascarididae</taxon>
        <taxon>Parascaris</taxon>
    </lineage>
</organism>
<dbReference type="AlphaFoldDB" id="A0A915AAF0"/>
<dbReference type="InterPro" id="IPR029021">
    <property type="entry name" value="Prot-tyrosine_phosphatase-like"/>
</dbReference>
<accession>A0A915AAF0</accession>